<dbReference type="Gene3D" id="3.30.720.50">
    <property type="match status" value="1"/>
</dbReference>
<name>A0A4W5JSZ2_9TELE</name>
<evidence type="ECO:0000259" key="2">
    <source>
        <dbReference type="PROSITE" id="PS50918"/>
    </source>
</evidence>
<dbReference type="PROSITE" id="PS50918">
    <property type="entry name" value="WWE"/>
    <property type="match status" value="1"/>
</dbReference>
<keyword evidence="1" id="KW-0472">Membrane</keyword>
<accession>A0A4W5JSZ2</accession>
<dbReference type="Pfam" id="PF02825">
    <property type="entry name" value="WWE"/>
    <property type="match status" value="1"/>
</dbReference>
<dbReference type="STRING" id="62062.ENSHHUP00000002914"/>
<dbReference type="Ensembl" id="ENSHHUT00000003016.1">
    <property type="protein sequence ID" value="ENSHHUP00000002914.1"/>
    <property type="gene ID" value="ENSHHUG00000001855.1"/>
</dbReference>
<evidence type="ECO:0000313" key="4">
    <source>
        <dbReference type="Proteomes" id="UP000314982"/>
    </source>
</evidence>
<dbReference type="Proteomes" id="UP000314982">
    <property type="component" value="Unassembled WGS sequence"/>
</dbReference>
<reference evidence="3" key="3">
    <citation type="submission" date="2025-09" db="UniProtKB">
        <authorList>
            <consortium name="Ensembl"/>
        </authorList>
    </citation>
    <scope>IDENTIFICATION</scope>
</reference>
<keyword evidence="1" id="KW-0812">Transmembrane</keyword>
<protein>
    <recommendedName>
        <fullName evidence="2">WWE domain-containing protein</fullName>
    </recommendedName>
</protein>
<reference evidence="3" key="2">
    <citation type="submission" date="2025-08" db="UniProtKB">
        <authorList>
            <consortium name="Ensembl"/>
        </authorList>
    </citation>
    <scope>IDENTIFICATION</scope>
</reference>
<keyword evidence="4" id="KW-1185">Reference proteome</keyword>
<organism evidence="3 4">
    <name type="scientific">Hucho hucho</name>
    <name type="common">huchen</name>
    <dbReference type="NCBI Taxonomy" id="62062"/>
    <lineage>
        <taxon>Eukaryota</taxon>
        <taxon>Metazoa</taxon>
        <taxon>Chordata</taxon>
        <taxon>Craniata</taxon>
        <taxon>Vertebrata</taxon>
        <taxon>Euteleostomi</taxon>
        <taxon>Actinopterygii</taxon>
        <taxon>Neopterygii</taxon>
        <taxon>Teleostei</taxon>
        <taxon>Protacanthopterygii</taxon>
        <taxon>Salmoniformes</taxon>
        <taxon>Salmonidae</taxon>
        <taxon>Salmoninae</taxon>
        <taxon>Hucho</taxon>
    </lineage>
</organism>
<sequence>MFAIRAPEEESSEMVEEMDTSEAVWCWYYLAECGVWHMFEIDPSAACSVTSEQIEQNYSRNQHGVMEFYTAKYTYRLDFSGTKNTTVLAHIYIVSLTIIGYVGVRF</sequence>
<dbReference type="InterPro" id="IPR037197">
    <property type="entry name" value="WWE_dom_sf"/>
</dbReference>
<dbReference type="SUPFAM" id="SSF117839">
    <property type="entry name" value="WWE domain"/>
    <property type="match status" value="1"/>
</dbReference>
<reference evidence="4" key="1">
    <citation type="submission" date="2018-06" db="EMBL/GenBank/DDBJ databases">
        <title>Genome assembly of Danube salmon.</title>
        <authorList>
            <person name="Macqueen D.J."/>
            <person name="Gundappa M.K."/>
        </authorList>
    </citation>
    <scope>NUCLEOTIDE SEQUENCE [LARGE SCALE GENOMIC DNA]</scope>
</reference>
<feature type="transmembrane region" description="Helical" evidence="1">
    <location>
        <begin position="87"/>
        <end position="104"/>
    </location>
</feature>
<keyword evidence="1" id="KW-1133">Transmembrane helix</keyword>
<dbReference type="AlphaFoldDB" id="A0A4W5JSZ2"/>
<dbReference type="InterPro" id="IPR004170">
    <property type="entry name" value="WWE_dom"/>
</dbReference>
<feature type="domain" description="WWE" evidence="2">
    <location>
        <begin position="13"/>
        <end position="98"/>
    </location>
</feature>
<evidence type="ECO:0000256" key="1">
    <source>
        <dbReference type="SAM" id="Phobius"/>
    </source>
</evidence>
<proteinExistence type="predicted"/>
<dbReference type="GeneTree" id="ENSGT00940000156857"/>
<evidence type="ECO:0000313" key="3">
    <source>
        <dbReference type="Ensembl" id="ENSHHUP00000002914.1"/>
    </source>
</evidence>